<reference evidence="2 3" key="1">
    <citation type="journal article" date="2020" name="G3 (Bethesda)">
        <title>Improved Reference Genome for Cyclotella cryptica CCMP332, a Model for Cell Wall Morphogenesis, Salinity Adaptation, and Lipid Production in Diatoms (Bacillariophyta).</title>
        <authorList>
            <person name="Roberts W.R."/>
            <person name="Downey K.M."/>
            <person name="Ruck E.C."/>
            <person name="Traller J.C."/>
            <person name="Alverson A.J."/>
        </authorList>
    </citation>
    <scope>NUCLEOTIDE SEQUENCE [LARGE SCALE GENOMIC DNA]</scope>
    <source>
        <strain evidence="2 3">CCMP332</strain>
    </source>
</reference>
<feature type="region of interest" description="Disordered" evidence="1">
    <location>
        <begin position="184"/>
        <end position="212"/>
    </location>
</feature>
<feature type="compositionally biased region" description="Polar residues" evidence="1">
    <location>
        <begin position="410"/>
        <end position="426"/>
    </location>
</feature>
<feature type="compositionally biased region" description="Basic and acidic residues" evidence="1">
    <location>
        <begin position="548"/>
        <end position="561"/>
    </location>
</feature>
<feature type="region of interest" description="Disordered" evidence="1">
    <location>
        <begin position="30"/>
        <end position="149"/>
    </location>
</feature>
<protein>
    <submittedName>
        <fullName evidence="2">Uncharacterized protein</fullName>
    </submittedName>
</protein>
<feature type="compositionally biased region" description="Low complexity" evidence="1">
    <location>
        <begin position="310"/>
        <end position="320"/>
    </location>
</feature>
<keyword evidence="3" id="KW-1185">Reference proteome</keyword>
<evidence type="ECO:0000313" key="2">
    <source>
        <dbReference type="EMBL" id="KAL3782839.1"/>
    </source>
</evidence>
<feature type="compositionally biased region" description="Low complexity" evidence="1">
    <location>
        <begin position="382"/>
        <end position="391"/>
    </location>
</feature>
<name>A0ABD3P509_9STRA</name>
<feature type="compositionally biased region" description="Low complexity" evidence="1">
    <location>
        <begin position="67"/>
        <end position="91"/>
    </location>
</feature>
<feature type="region of interest" description="Disordered" evidence="1">
    <location>
        <begin position="348"/>
        <end position="447"/>
    </location>
</feature>
<accession>A0ABD3P509</accession>
<feature type="compositionally biased region" description="Low complexity" evidence="1">
    <location>
        <begin position="255"/>
        <end position="276"/>
    </location>
</feature>
<feature type="region of interest" description="Disordered" evidence="1">
    <location>
        <begin position="548"/>
        <end position="625"/>
    </location>
</feature>
<feature type="region of interest" description="Disordered" evidence="1">
    <location>
        <begin position="248"/>
        <end position="329"/>
    </location>
</feature>
<feature type="compositionally biased region" description="Polar residues" evidence="1">
    <location>
        <begin position="436"/>
        <end position="446"/>
    </location>
</feature>
<feature type="compositionally biased region" description="Pro residues" evidence="1">
    <location>
        <begin position="38"/>
        <end position="48"/>
    </location>
</feature>
<evidence type="ECO:0000313" key="3">
    <source>
        <dbReference type="Proteomes" id="UP001516023"/>
    </source>
</evidence>
<comment type="caution">
    <text evidence="2">The sequence shown here is derived from an EMBL/GenBank/DDBJ whole genome shotgun (WGS) entry which is preliminary data.</text>
</comment>
<dbReference type="Proteomes" id="UP001516023">
    <property type="component" value="Unassembled WGS sequence"/>
</dbReference>
<feature type="region of interest" description="Disordered" evidence="1">
    <location>
        <begin position="1254"/>
        <end position="1305"/>
    </location>
</feature>
<organism evidence="2 3">
    <name type="scientific">Cyclotella cryptica</name>
    <dbReference type="NCBI Taxonomy" id="29204"/>
    <lineage>
        <taxon>Eukaryota</taxon>
        <taxon>Sar</taxon>
        <taxon>Stramenopiles</taxon>
        <taxon>Ochrophyta</taxon>
        <taxon>Bacillariophyta</taxon>
        <taxon>Coscinodiscophyceae</taxon>
        <taxon>Thalassiosirophycidae</taxon>
        <taxon>Stephanodiscales</taxon>
        <taxon>Stephanodiscaceae</taxon>
        <taxon>Cyclotella</taxon>
    </lineage>
</organism>
<feature type="compositionally biased region" description="Polar residues" evidence="1">
    <location>
        <begin position="188"/>
        <end position="200"/>
    </location>
</feature>
<gene>
    <name evidence="2" type="ORF">HJC23_011172</name>
</gene>
<proteinExistence type="predicted"/>
<feature type="compositionally biased region" description="Pro residues" evidence="1">
    <location>
        <begin position="92"/>
        <end position="101"/>
    </location>
</feature>
<dbReference type="EMBL" id="JABMIG020000275">
    <property type="protein sequence ID" value="KAL3782839.1"/>
    <property type="molecule type" value="Genomic_DNA"/>
</dbReference>
<feature type="compositionally biased region" description="Acidic residues" evidence="1">
    <location>
        <begin position="562"/>
        <end position="575"/>
    </location>
</feature>
<evidence type="ECO:0000256" key="1">
    <source>
        <dbReference type="SAM" id="MobiDB-lite"/>
    </source>
</evidence>
<feature type="compositionally biased region" description="Basic and acidic residues" evidence="1">
    <location>
        <begin position="1271"/>
        <end position="1287"/>
    </location>
</feature>
<sequence>MHSHDDDDDDDLLQGNEILRSLEESLEDRGGFVSTFTLPPPLPTPSAPPTIARTNSGRSVHDIFRCPSPSSSPSFPLPSASPLSVKISPLSLAPPPPPPDLLSPHSIASDCTERMGNVSAADEPPRKTASAGRHKLMPPPAASSRRCGSHARLRAVDRHHFYQCQHASSQRKSHHAPTAIYDRHRQSHAPQTKEQIVRDQQQTKKTKPSSRKNNLVILPWNYTPFQRTKSDISAAHYPSSHHHYYYQNHHHHQQQHQQQQHQQHFSQKSSSSNTTLLPPPHPLTQVQSYPPHAPPHHVPEQKCPQHGHSHSFASASSSEATPITSPARRHVYSASSVDIASVMSEENGNIHPYHQGLHQDRADDEDEDDDHAWPCNVAVMPQQQQQQQQQQHPVDSDEEPLGGTVPLQYDRQSSGGTNDNNDSDQYFQDFDDTLSKDSVTGGTNVHNGKETDLIGVNIHLESGDVRGIINSNNNTPIVDVIPSSMSTNSLLGLTIPLMNQQKHRHLSSLQYSPSTLVTFVDGNGSALPVIPPEMLMEVDEEELLPRTREVGDPHHRDHHDDADDTLEDDATDEESILSNPPCYIINETPPGSSPNPPFQTLTQKRHHRRDSSLVSGPDSCLESKASTNSLESLNLLHYPNPDPLLFFHESTAATQSSLVGTAPPPFEGMSPLHASYSYEEDRSLCEEEKRFVQQIHNSGLSSLSFERVEDTLENTSMEVEMELVYNSGSFDNASVGGGASVESAEGSSSIMSVEERKEIERRIHCYRKFRQKQSNRGGEFLDVSGNSNGFGNESAAVNDAALVPPCIPVTPVAANKTSQPGFQMPADVDAIDEFNQELEDSLDSFEMIPLSDTANSSNTHDNISDSEGSGHLDMKRRAVYPNKNPGWRLYFDLRNFFWWWPVQMPSFSYVWIGNTKSNRTRSQSKYDYTHKEFDDVDFDRNSSYCYGCCRRCLCLGNARDRYSSLPYMQTGCGKLFLISCFCLLMGWIFSDGGLKKHRSQEVYADPLAPDVFVGTHRIIDDADDFDNNPISVPEDDVFDHTRIPVTRPEDDDIDFSFAQQYFPSESQSGTVVDDDVFRRFDMGDDVFDRSYGDGYYNHQELPVERVSNDDASILNDAAKSILSGFGEETGRQHPVQEIDTIVVLGERHVGIEWLVGKLKVLYPCLTVSSGFQSENRRDGMWFQPEADMESATTSKHILVIALFVNPYDWVELMRLDPINAPNHRGMEWKAFVEAEWSPKKSVYVSHDSVGINETSGVYPKTEPLNTIPGDDGGRVLDDTSSRKDKGSSRRTHGLSPEVDTNHTSSGDAVAITSKSVSFYENKMGGSGYYSSILELRADKIRAAVKGSLYRQDVHAAFPVRYEDLLQPYRDIEPGSTLEASNSSSHLPGIVGLIGRIQSLAGISPNAELNESFFPDPVGCNGHVCYPSIAKMRQNAEYIAYMNDHLDWHAEQLMGYQKVLSHPKPSVSRIVVLGERHSRAEWLVGRLSRCFPDIEVTYGFSRPGKFFQSPTANAPNTLVIATFINPYDWVEQMRQNPINAPAHVNMQWADFVTSPWERTRSHLDSIVLDTAVEKCSFGFSYHEIIPCHTQRDPNSADFPLYELRHPPAGGFDAMIDIAYSNLLDLRADKIQNFLSTAHYPGVVHLIKVRYEDLVWDSASYTDDASYLTLPFPGIAGLLESIRGHTTLTPDISAGWILDENGFFKAEPLSVGMDLDADYIKWMEMHVNWSVEALVGYGM</sequence>